<dbReference type="KEGG" id="vg:19735765"/>
<accession>A0A059T653</accession>
<gene>
    <name evidence="1" type="ORF">LP030-3_008</name>
</gene>
<name>A0A059T653_9CAUD</name>
<evidence type="ECO:0000313" key="2">
    <source>
        <dbReference type="Proteomes" id="UP000026992"/>
    </source>
</evidence>
<keyword evidence="2" id="KW-1185">Reference proteome</keyword>
<dbReference type="GeneID" id="19735765"/>
<sequence length="58" mass="6645">MTVAELIEALNRHDKHLPVFIGTSLLCEVEKDSLCNEVIDVPVLFLNTAIEVQWHERD</sequence>
<dbReference type="OrthoDB" id="24302at10239"/>
<evidence type="ECO:0000313" key="1">
    <source>
        <dbReference type="EMBL" id="AHL18714.1"/>
    </source>
</evidence>
<organism evidence="1 2">
    <name type="scientific">Listeria phage LP-030-3</name>
    <dbReference type="NCBI Taxonomy" id="1458852"/>
    <lineage>
        <taxon>Viruses</taxon>
        <taxon>Duplodnaviria</taxon>
        <taxon>Heunggongvirae</taxon>
        <taxon>Uroviricota</taxon>
        <taxon>Caudoviricetes</taxon>
        <taxon>Aquingentivirus</taxon>
        <taxon>Aquingentivirus LP0303</taxon>
    </lineage>
</organism>
<reference evidence="1 2" key="1">
    <citation type="journal article" date="2014" name="Appl. Environ. Microbiol.">
        <title>Comparative genomic and morphological analysis of Listeria phages isolated from farm environments.</title>
        <authorList>
            <person name="Denes T."/>
            <person name="Vongkamjan K."/>
            <person name="Ackermann H.W."/>
            <person name="Moreno Switt A.I."/>
            <person name="Wiedmann M."/>
            <person name="den Bakker H.C."/>
        </authorList>
    </citation>
    <scope>NUCLEOTIDE SEQUENCE [LARGE SCALE GENOMIC DNA]</scope>
</reference>
<protein>
    <submittedName>
        <fullName evidence="1">Uncharacterized protein</fullName>
    </submittedName>
</protein>
<dbReference type="Proteomes" id="UP000026992">
    <property type="component" value="Segment"/>
</dbReference>
<dbReference type="RefSeq" id="YP_009044654.1">
    <property type="nucleotide sequence ID" value="NC_024384.1"/>
</dbReference>
<proteinExistence type="predicted"/>
<dbReference type="EMBL" id="KJ094022">
    <property type="protein sequence ID" value="AHL18714.1"/>
    <property type="molecule type" value="Genomic_DNA"/>
</dbReference>